<feature type="transmembrane region" description="Helical" evidence="1">
    <location>
        <begin position="83"/>
        <end position="104"/>
    </location>
</feature>
<keyword evidence="1" id="KW-0472">Membrane</keyword>
<proteinExistence type="predicted"/>
<organism evidence="2 3">
    <name type="scientific">Hyphobacterium lacteum</name>
    <dbReference type="NCBI Taxonomy" id="3116575"/>
    <lineage>
        <taxon>Bacteria</taxon>
        <taxon>Pseudomonadati</taxon>
        <taxon>Pseudomonadota</taxon>
        <taxon>Alphaproteobacteria</taxon>
        <taxon>Maricaulales</taxon>
        <taxon>Maricaulaceae</taxon>
        <taxon>Hyphobacterium</taxon>
    </lineage>
</organism>
<feature type="transmembrane region" description="Helical" evidence="1">
    <location>
        <begin position="110"/>
        <end position="133"/>
    </location>
</feature>
<keyword evidence="1" id="KW-1133">Transmembrane helix</keyword>
<keyword evidence="3" id="KW-1185">Reference proteome</keyword>
<reference evidence="2 3" key="1">
    <citation type="submission" date="2024-01" db="EMBL/GenBank/DDBJ databases">
        <title>Hyphobacterium bacterium isolated from marine sediment.</title>
        <authorList>
            <person name="Zhao S."/>
        </authorList>
    </citation>
    <scope>NUCLEOTIDE SEQUENCE [LARGE SCALE GENOMIC DNA]</scope>
    <source>
        <strain evidence="3">HN65</strain>
    </source>
</reference>
<gene>
    <name evidence="2" type="ORF">V0U79_12565</name>
</gene>
<dbReference type="InterPro" id="IPR013879">
    <property type="entry name" value="DUF1761"/>
</dbReference>
<feature type="transmembrane region" description="Helical" evidence="1">
    <location>
        <begin position="12"/>
        <end position="30"/>
    </location>
</feature>
<evidence type="ECO:0000313" key="2">
    <source>
        <dbReference type="EMBL" id="MEE2527201.1"/>
    </source>
</evidence>
<accession>A0ABU7LTF4</accession>
<sequence length="135" mass="14787">MPRIFGHNSLFVLAAFIVMYLIGFAWYGIIFEEPYQALSGMDMETPTAPWRMYGVGLAIPLLSVLGLSWAFNKFNQVGMMRCVKSALAIAVFFAVSTNLYALAYDVGYPLALMWIDGGHILVGYGVAGAIISFGK</sequence>
<name>A0ABU7LTF4_9PROT</name>
<dbReference type="RefSeq" id="WP_330199863.1">
    <property type="nucleotide sequence ID" value="NZ_JAZDRP010000009.1"/>
</dbReference>
<comment type="caution">
    <text evidence="2">The sequence shown here is derived from an EMBL/GenBank/DDBJ whole genome shotgun (WGS) entry which is preliminary data.</text>
</comment>
<feature type="transmembrane region" description="Helical" evidence="1">
    <location>
        <begin position="50"/>
        <end position="71"/>
    </location>
</feature>
<protein>
    <submittedName>
        <fullName evidence="2">DUF1761 domain-containing protein</fullName>
    </submittedName>
</protein>
<dbReference type="EMBL" id="JAZDRP010000009">
    <property type="protein sequence ID" value="MEE2527201.1"/>
    <property type="molecule type" value="Genomic_DNA"/>
</dbReference>
<evidence type="ECO:0000256" key="1">
    <source>
        <dbReference type="SAM" id="Phobius"/>
    </source>
</evidence>
<keyword evidence="1" id="KW-0812">Transmembrane</keyword>
<dbReference type="Proteomes" id="UP001354971">
    <property type="component" value="Unassembled WGS sequence"/>
</dbReference>
<evidence type="ECO:0000313" key="3">
    <source>
        <dbReference type="Proteomes" id="UP001354971"/>
    </source>
</evidence>
<dbReference type="Pfam" id="PF08570">
    <property type="entry name" value="DUF1761"/>
    <property type="match status" value="1"/>
</dbReference>